<dbReference type="GO" id="GO:0043489">
    <property type="term" value="P:RNA stabilization"/>
    <property type="evidence" value="ECO:0007669"/>
    <property type="project" value="TreeGrafter"/>
</dbReference>
<comment type="caution">
    <text evidence="2">The sequence shown here is derived from an EMBL/GenBank/DDBJ whole genome shotgun (WGS) entry which is preliminary data.</text>
</comment>
<name>A0A835PXT3_VANPL</name>
<proteinExistence type="predicted"/>
<sequence length="263" mass="30030">MGTVLFPEVLGRTLSGRPLLSSRRMFRRVAWHRVRQIKQFNEPIEVMIFEWNTGGLLTRIEGLRAFLPKLELMNRVSSFADLKGNVGRRMFVCIIRFDEATNDLIISERKAWEMMHLKEGTLLDGTIRKIFPFGAQVGIGETNICGLLHISNITQGRITSVEDVLEVDEKVKVLVIKPTYPKKITLSIADLESEPGLFLSDKRKVFSEAEEMAKKYRQRTAVVPAIQNADQSPEEVLPFDDEAGSYANWEWFKFEPSDVPKIS</sequence>
<dbReference type="PANTHER" id="PTHR15838:SF3">
    <property type="entry name" value="PROTEIN PIGMENT DEFECTIVE 338, CHLOROPLASTIC"/>
    <property type="match status" value="1"/>
</dbReference>
<organism evidence="2 3">
    <name type="scientific">Vanilla planifolia</name>
    <name type="common">Vanilla</name>
    <dbReference type="NCBI Taxonomy" id="51239"/>
    <lineage>
        <taxon>Eukaryota</taxon>
        <taxon>Viridiplantae</taxon>
        <taxon>Streptophyta</taxon>
        <taxon>Embryophyta</taxon>
        <taxon>Tracheophyta</taxon>
        <taxon>Spermatophyta</taxon>
        <taxon>Magnoliopsida</taxon>
        <taxon>Liliopsida</taxon>
        <taxon>Asparagales</taxon>
        <taxon>Orchidaceae</taxon>
        <taxon>Vanilloideae</taxon>
        <taxon>Vanilleae</taxon>
        <taxon>Vanilla</taxon>
    </lineage>
</organism>
<protein>
    <recommendedName>
        <fullName evidence="1">S1 motif domain-containing protein</fullName>
    </recommendedName>
</protein>
<evidence type="ECO:0000313" key="2">
    <source>
        <dbReference type="EMBL" id="KAG0459524.1"/>
    </source>
</evidence>
<dbReference type="CDD" id="cd04465">
    <property type="entry name" value="S1_RPS1_repeat_ec2_hs2"/>
    <property type="match status" value="1"/>
</dbReference>
<dbReference type="OrthoDB" id="1918363at2759"/>
<dbReference type="Gene3D" id="2.40.50.140">
    <property type="entry name" value="Nucleic acid-binding proteins"/>
    <property type="match status" value="1"/>
</dbReference>
<dbReference type="InterPro" id="IPR003029">
    <property type="entry name" value="S1_domain"/>
</dbReference>
<dbReference type="SUPFAM" id="SSF50249">
    <property type="entry name" value="Nucleic acid-binding proteins"/>
    <property type="match status" value="2"/>
</dbReference>
<dbReference type="SMART" id="SM00316">
    <property type="entry name" value="S1"/>
    <property type="match status" value="2"/>
</dbReference>
<dbReference type="EMBL" id="JADCNM010000012">
    <property type="protein sequence ID" value="KAG0459524.1"/>
    <property type="molecule type" value="Genomic_DNA"/>
</dbReference>
<dbReference type="InterPro" id="IPR012340">
    <property type="entry name" value="NA-bd_OB-fold"/>
</dbReference>
<dbReference type="Pfam" id="PF00575">
    <property type="entry name" value="S1"/>
    <property type="match status" value="1"/>
</dbReference>
<gene>
    <name evidence="2" type="ORF">HPP92_022652</name>
</gene>
<evidence type="ECO:0000313" key="3">
    <source>
        <dbReference type="Proteomes" id="UP000639772"/>
    </source>
</evidence>
<dbReference type="PROSITE" id="PS50126">
    <property type="entry name" value="S1"/>
    <property type="match status" value="1"/>
</dbReference>
<dbReference type="PANTHER" id="PTHR15838">
    <property type="entry name" value="NUCLEOLAR PROTEIN OF 40 KDA"/>
    <property type="match status" value="1"/>
</dbReference>
<dbReference type="AlphaFoldDB" id="A0A835PXT3"/>
<evidence type="ECO:0000259" key="1">
    <source>
        <dbReference type="PROSITE" id="PS50126"/>
    </source>
</evidence>
<feature type="domain" description="S1 motif" evidence="1">
    <location>
        <begin position="120"/>
        <end position="189"/>
    </location>
</feature>
<accession>A0A835PXT3</accession>
<dbReference type="GO" id="GO:0003723">
    <property type="term" value="F:RNA binding"/>
    <property type="evidence" value="ECO:0007669"/>
    <property type="project" value="TreeGrafter"/>
</dbReference>
<dbReference type="Proteomes" id="UP000639772">
    <property type="component" value="Chromosome 12"/>
</dbReference>
<reference evidence="2 3" key="1">
    <citation type="journal article" date="2020" name="Nat. Food">
        <title>A phased Vanilla planifolia genome enables genetic improvement of flavour and production.</title>
        <authorList>
            <person name="Hasing T."/>
            <person name="Tang H."/>
            <person name="Brym M."/>
            <person name="Khazi F."/>
            <person name="Huang T."/>
            <person name="Chambers A.H."/>
        </authorList>
    </citation>
    <scope>NUCLEOTIDE SEQUENCE [LARGE SCALE GENOMIC DNA]</scope>
    <source>
        <tissue evidence="2">Leaf</tissue>
    </source>
</reference>